<organism evidence="1 2">
    <name type="scientific">Vitis vinifera</name>
    <name type="common">Grape</name>
    <dbReference type="NCBI Taxonomy" id="29760"/>
    <lineage>
        <taxon>Eukaryota</taxon>
        <taxon>Viridiplantae</taxon>
        <taxon>Streptophyta</taxon>
        <taxon>Embryophyta</taxon>
        <taxon>Tracheophyta</taxon>
        <taxon>Spermatophyta</taxon>
        <taxon>Magnoliopsida</taxon>
        <taxon>eudicotyledons</taxon>
        <taxon>Gunneridae</taxon>
        <taxon>Pentapetalae</taxon>
        <taxon>rosids</taxon>
        <taxon>Vitales</taxon>
        <taxon>Vitaceae</taxon>
        <taxon>Viteae</taxon>
        <taxon>Vitis</taxon>
    </lineage>
</organism>
<accession>A0A438FBC2</accession>
<name>A0A438FBC2_VITVI</name>
<evidence type="ECO:0000313" key="2">
    <source>
        <dbReference type="Proteomes" id="UP000288805"/>
    </source>
</evidence>
<dbReference type="Proteomes" id="UP000288805">
    <property type="component" value="Unassembled WGS sequence"/>
</dbReference>
<dbReference type="EMBL" id="QGNW01001058">
    <property type="protein sequence ID" value="RVW57282.1"/>
    <property type="molecule type" value="Genomic_DNA"/>
</dbReference>
<dbReference type="AlphaFoldDB" id="A0A438FBC2"/>
<protein>
    <submittedName>
        <fullName evidence="1">Uncharacterized protein</fullName>
    </submittedName>
</protein>
<sequence length="363" mass="40446">MATTRTRTGTQVGFLRSNGIAKNLRFDTSVLNQLIDDSPGLSFKDVRVDHLSFQLSYCSFPALTIGVRGVHVTLSGGELKEERRLTPRDTYSEDMKKILALIDPEGTALHDMLERISGTTLSRNSLTTSFLNVILNHCRLEIHDIHMQVQFSMSTDSFGCLFEMKELSMESQYLKHGCLLKGLVGALFAPLKRAVLLLMVEISEDKMFSNSVKHNWNVISEIEKELPAEAIAQARRIARYRAALNVQHAGDVTSSSAMEDLVGESSSRNSFGLRDLDPGLWSCCLTVGKLNFSLGYSSILSVALLCKQIQHALCWAKDNGKSRVISHSPETIEDLPETNLSSRYKFLLENEDSNYWNASGETC</sequence>
<reference evidence="1 2" key="1">
    <citation type="journal article" date="2018" name="PLoS Genet.">
        <title>Population sequencing reveals clonal diversity and ancestral inbreeding in the grapevine cultivar Chardonnay.</title>
        <authorList>
            <person name="Roach M.J."/>
            <person name="Johnson D.L."/>
            <person name="Bohlmann J."/>
            <person name="van Vuuren H.J."/>
            <person name="Jones S.J."/>
            <person name="Pretorius I.S."/>
            <person name="Schmidt S.A."/>
            <person name="Borneman A.R."/>
        </authorList>
    </citation>
    <scope>NUCLEOTIDE SEQUENCE [LARGE SCALE GENOMIC DNA]</scope>
    <source>
        <strain evidence="2">cv. Chardonnay</strain>
        <tissue evidence="1">Leaf</tissue>
    </source>
</reference>
<comment type="caution">
    <text evidence="1">The sequence shown here is derived from an EMBL/GenBank/DDBJ whole genome shotgun (WGS) entry which is preliminary data.</text>
</comment>
<evidence type="ECO:0000313" key="1">
    <source>
        <dbReference type="EMBL" id="RVW57282.1"/>
    </source>
</evidence>
<gene>
    <name evidence="1" type="ORF">CK203_111287</name>
</gene>
<proteinExistence type="predicted"/>